<dbReference type="OrthoDB" id="9800719at2"/>
<evidence type="ECO:0000256" key="10">
    <source>
        <dbReference type="ARBA" id="ARBA00022917"/>
    </source>
</evidence>
<dbReference type="InterPro" id="IPR022911">
    <property type="entry name" value="Phe_tRNA_ligase_alpha1_bac"/>
</dbReference>
<comment type="catalytic activity">
    <reaction evidence="12 13">
        <text>tRNA(Phe) + L-phenylalanine + ATP = L-phenylalanyl-tRNA(Phe) + AMP + diphosphate + H(+)</text>
        <dbReference type="Rhea" id="RHEA:19413"/>
        <dbReference type="Rhea" id="RHEA-COMP:9668"/>
        <dbReference type="Rhea" id="RHEA-COMP:9699"/>
        <dbReference type="ChEBI" id="CHEBI:15378"/>
        <dbReference type="ChEBI" id="CHEBI:30616"/>
        <dbReference type="ChEBI" id="CHEBI:33019"/>
        <dbReference type="ChEBI" id="CHEBI:58095"/>
        <dbReference type="ChEBI" id="CHEBI:78442"/>
        <dbReference type="ChEBI" id="CHEBI:78531"/>
        <dbReference type="ChEBI" id="CHEBI:456215"/>
        <dbReference type="EC" id="6.1.1.20"/>
    </reaction>
</comment>
<keyword evidence="11 13" id="KW-0030">Aminoacyl-tRNA synthetase</keyword>
<dbReference type="InterPro" id="IPR045864">
    <property type="entry name" value="aa-tRNA-synth_II/BPL/LPL"/>
</dbReference>
<evidence type="ECO:0000256" key="7">
    <source>
        <dbReference type="ARBA" id="ARBA00022741"/>
    </source>
</evidence>
<gene>
    <name evidence="13" type="primary">pheS</name>
    <name evidence="15" type="ORF">VI33_05855</name>
</gene>
<evidence type="ECO:0000256" key="6">
    <source>
        <dbReference type="ARBA" id="ARBA00022723"/>
    </source>
</evidence>
<evidence type="ECO:0000259" key="14">
    <source>
        <dbReference type="PROSITE" id="PS50862"/>
    </source>
</evidence>
<dbReference type="Pfam" id="PF02912">
    <property type="entry name" value="Phe_tRNA-synt_N"/>
    <property type="match status" value="1"/>
</dbReference>
<evidence type="ECO:0000256" key="5">
    <source>
        <dbReference type="ARBA" id="ARBA00022598"/>
    </source>
</evidence>
<evidence type="ECO:0000256" key="11">
    <source>
        <dbReference type="ARBA" id="ARBA00023146"/>
    </source>
</evidence>
<comment type="cofactor">
    <cofactor evidence="13">
        <name>Mg(2+)</name>
        <dbReference type="ChEBI" id="CHEBI:18420"/>
    </cofactor>
    <text evidence="13">Binds 2 magnesium ions per tetramer.</text>
</comment>
<evidence type="ECO:0000256" key="3">
    <source>
        <dbReference type="ARBA" id="ARBA00011209"/>
    </source>
</evidence>
<dbReference type="GO" id="GO:0005737">
    <property type="term" value="C:cytoplasm"/>
    <property type="evidence" value="ECO:0007669"/>
    <property type="project" value="UniProtKB-SubCell"/>
</dbReference>
<dbReference type="AlphaFoldDB" id="A0A0H4J359"/>
<proteinExistence type="inferred from homology"/>
<dbReference type="EMBL" id="CP011002">
    <property type="protein sequence ID" value="AKO66198.1"/>
    <property type="molecule type" value="Genomic_DNA"/>
</dbReference>
<keyword evidence="9 13" id="KW-0460">Magnesium</keyword>
<dbReference type="Proteomes" id="UP000066549">
    <property type="component" value="Chromosome"/>
</dbReference>
<dbReference type="HAMAP" id="MF_00281">
    <property type="entry name" value="Phe_tRNA_synth_alpha1"/>
    <property type="match status" value="1"/>
</dbReference>
<dbReference type="GO" id="GO:0000287">
    <property type="term" value="F:magnesium ion binding"/>
    <property type="evidence" value="ECO:0007669"/>
    <property type="project" value="UniProtKB-UniRule"/>
</dbReference>
<accession>A0A0H4J359</accession>
<organism evidence="15 16">
    <name type="scientific">Methylophilales bacterium MBRS-H7</name>
    <dbReference type="NCBI Taxonomy" id="1623450"/>
    <lineage>
        <taxon>Bacteria</taxon>
        <taxon>Pseudomonadati</taxon>
        <taxon>Pseudomonadota</taxon>
        <taxon>Betaproteobacteria</taxon>
        <taxon>Nitrosomonadales</taxon>
        <taxon>OM43 clade</taxon>
    </lineage>
</organism>
<keyword evidence="7 13" id="KW-0547">Nucleotide-binding</keyword>
<dbReference type="PANTHER" id="PTHR11538">
    <property type="entry name" value="PHENYLALANYL-TRNA SYNTHETASE"/>
    <property type="match status" value="1"/>
</dbReference>
<dbReference type="Pfam" id="PF01409">
    <property type="entry name" value="tRNA-synt_2d"/>
    <property type="match status" value="1"/>
</dbReference>
<dbReference type="Gene3D" id="3.30.930.10">
    <property type="entry name" value="Bira Bifunctional Protein, Domain 2"/>
    <property type="match status" value="1"/>
</dbReference>
<dbReference type="InterPro" id="IPR002319">
    <property type="entry name" value="Phenylalanyl-tRNA_Synthase"/>
</dbReference>
<feature type="binding site" evidence="13">
    <location>
        <position position="253"/>
    </location>
    <ligand>
        <name>Mg(2+)</name>
        <dbReference type="ChEBI" id="CHEBI:18420"/>
        <note>shared with beta subunit</note>
    </ligand>
</feature>
<evidence type="ECO:0000256" key="13">
    <source>
        <dbReference type="HAMAP-Rule" id="MF_00281"/>
    </source>
</evidence>
<keyword evidence="8 13" id="KW-0067">ATP-binding</keyword>
<comment type="subcellular location">
    <subcellularLocation>
        <location evidence="1 13">Cytoplasm</location>
    </subcellularLocation>
</comment>
<dbReference type="InterPro" id="IPR004188">
    <property type="entry name" value="Phe-tRNA_ligase_II_N"/>
</dbReference>
<dbReference type="FunFam" id="3.30.930.10:FF:000003">
    <property type="entry name" value="Phenylalanine--tRNA ligase alpha subunit"/>
    <property type="match status" value="1"/>
</dbReference>
<keyword evidence="4 13" id="KW-0963">Cytoplasm</keyword>
<dbReference type="InterPro" id="IPR006195">
    <property type="entry name" value="aa-tRNA-synth_II"/>
</dbReference>
<evidence type="ECO:0000256" key="1">
    <source>
        <dbReference type="ARBA" id="ARBA00004496"/>
    </source>
</evidence>
<dbReference type="SUPFAM" id="SSF55681">
    <property type="entry name" value="Class II aaRS and biotin synthetases"/>
    <property type="match status" value="1"/>
</dbReference>
<name>A0A0H4J359_9PROT</name>
<comment type="subunit">
    <text evidence="3 13">Tetramer of two alpha and two beta subunits.</text>
</comment>
<dbReference type="GO" id="GO:0006432">
    <property type="term" value="P:phenylalanyl-tRNA aminoacylation"/>
    <property type="evidence" value="ECO:0007669"/>
    <property type="project" value="UniProtKB-UniRule"/>
</dbReference>
<dbReference type="EC" id="6.1.1.20" evidence="13"/>
<evidence type="ECO:0000256" key="12">
    <source>
        <dbReference type="ARBA" id="ARBA00049255"/>
    </source>
</evidence>
<evidence type="ECO:0000256" key="9">
    <source>
        <dbReference type="ARBA" id="ARBA00022842"/>
    </source>
</evidence>
<dbReference type="GO" id="GO:0000049">
    <property type="term" value="F:tRNA binding"/>
    <property type="evidence" value="ECO:0007669"/>
    <property type="project" value="InterPro"/>
</dbReference>
<dbReference type="SUPFAM" id="SSF46589">
    <property type="entry name" value="tRNA-binding arm"/>
    <property type="match status" value="1"/>
</dbReference>
<evidence type="ECO:0000313" key="16">
    <source>
        <dbReference type="Proteomes" id="UP000066549"/>
    </source>
</evidence>
<dbReference type="PANTHER" id="PTHR11538:SF41">
    <property type="entry name" value="PHENYLALANINE--TRNA LIGASE, MITOCHONDRIAL"/>
    <property type="match status" value="1"/>
</dbReference>
<keyword evidence="5 13" id="KW-0436">Ligase</keyword>
<dbReference type="GO" id="GO:0005524">
    <property type="term" value="F:ATP binding"/>
    <property type="evidence" value="ECO:0007669"/>
    <property type="project" value="UniProtKB-UniRule"/>
</dbReference>
<protein>
    <recommendedName>
        <fullName evidence="13">Phenylalanine--tRNA ligase alpha subunit</fullName>
        <ecNumber evidence="13">6.1.1.20</ecNumber>
    </recommendedName>
    <alternativeName>
        <fullName evidence="13">Phenylalanyl-tRNA synthetase alpha subunit</fullName>
        <shortName evidence="13">PheRS</shortName>
    </alternativeName>
</protein>
<evidence type="ECO:0000256" key="8">
    <source>
        <dbReference type="ARBA" id="ARBA00022840"/>
    </source>
</evidence>
<dbReference type="GO" id="GO:0004826">
    <property type="term" value="F:phenylalanine-tRNA ligase activity"/>
    <property type="evidence" value="ECO:0007669"/>
    <property type="project" value="UniProtKB-UniRule"/>
</dbReference>
<keyword evidence="6 13" id="KW-0479">Metal-binding</keyword>
<dbReference type="InterPro" id="IPR004529">
    <property type="entry name" value="Phe-tRNA-synth_IIc_asu"/>
</dbReference>
<keyword evidence="16" id="KW-1185">Reference proteome</keyword>
<evidence type="ECO:0000256" key="2">
    <source>
        <dbReference type="ARBA" id="ARBA00010207"/>
    </source>
</evidence>
<dbReference type="PATRIC" id="fig|1623450.3.peg.1162"/>
<comment type="similarity">
    <text evidence="2 13">Belongs to the class-II aminoacyl-tRNA synthetase family. Phe-tRNA synthetase alpha subunit type 1 subfamily.</text>
</comment>
<dbReference type="NCBIfam" id="TIGR00468">
    <property type="entry name" value="pheS"/>
    <property type="match status" value="1"/>
</dbReference>
<keyword evidence="10 13" id="KW-0648">Protein biosynthesis</keyword>
<dbReference type="PROSITE" id="PS50862">
    <property type="entry name" value="AA_TRNA_LIGASE_II"/>
    <property type="match status" value="1"/>
</dbReference>
<evidence type="ECO:0000256" key="4">
    <source>
        <dbReference type="ARBA" id="ARBA00022490"/>
    </source>
</evidence>
<dbReference type="CDD" id="cd00496">
    <property type="entry name" value="PheRS_alpha_core"/>
    <property type="match status" value="1"/>
</dbReference>
<feature type="domain" description="Aminoacyl-transfer RNA synthetases class-II family profile" evidence="14">
    <location>
        <begin position="124"/>
        <end position="305"/>
    </location>
</feature>
<evidence type="ECO:0000313" key="15">
    <source>
        <dbReference type="EMBL" id="AKO66198.1"/>
    </source>
</evidence>
<reference evidence="15 16" key="1">
    <citation type="submission" date="2015-03" db="EMBL/GenBank/DDBJ databases">
        <title>Comparative analysis of the OM43 clade including a novel species from Red Sea uncovers genomic and metabolic diversity among marine methylotrophs.</title>
        <authorList>
            <person name="Jimenez-Infante F."/>
            <person name="Ngugi D.K."/>
            <person name="Vinu M."/>
            <person name="Alam I."/>
            <person name="Kamau A."/>
            <person name="Blom J."/>
            <person name="Bajic V.B."/>
            <person name="Stingl U."/>
        </authorList>
    </citation>
    <scope>NUCLEOTIDE SEQUENCE [LARGE SCALE GENOMIC DNA]</scope>
    <source>
        <strain evidence="15 16">MBRSH7</strain>
    </source>
</reference>
<dbReference type="InterPro" id="IPR010978">
    <property type="entry name" value="tRNA-bd_arm"/>
</dbReference>
<sequence>MNELNQLIDQAKKDFASCSKLADLDHIKSKFLGKSGPITEAMKSLASLSPEEKPKKGAEINQVKKQIEALLETRKQEISNLELNEKLEKEKIDVTLPSRPKMKGSLHPVMNTIDEISTIFHGIGFDVADGPEIEDDFHNFTALNIPESHPARAMHDTFYVNKEYVLRTHTSPVQIRYMENNMPPIQIISPGRVYRVDSDATHSPMFHQVEGLVINEDVNFANLKGVVQSFLQSFFEDENLTIRFRPSYFPFTEPSAEIDMSWNDGWLEIGGCGMVHPNVLKHVNIDSEMYQGFAFGLGVERLTMLKYGINDLRHFFNHDLRFLEQFK</sequence>